<evidence type="ECO:0000256" key="1">
    <source>
        <dbReference type="SAM" id="MobiDB-lite"/>
    </source>
</evidence>
<feature type="region of interest" description="Disordered" evidence="1">
    <location>
        <begin position="1"/>
        <end position="33"/>
    </location>
</feature>
<dbReference type="Proteomes" id="UP001177003">
    <property type="component" value="Chromosome 3"/>
</dbReference>
<evidence type="ECO:0000313" key="2">
    <source>
        <dbReference type="EMBL" id="CAI9277050.1"/>
    </source>
</evidence>
<gene>
    <name evidence="2" type="ORF">LSALG_LOCUS16999</name>
</gene>
<proteinExistence type="predicted"/>
<dbReference type="PANTHER" id="PTHR35714">
    <property type="entry name" value="OS02G0715300 PROTEIN"/>
    <property type="match status" value="1"/>
</dbReference>
<accession>A0AA35YN43</accession>
<sequence>MTSMLQSFHKEKSLPVSHNTTQDPPPPTAGAGMRRRISSMTFQIQPPTMSDTTAWALRSSKSVSSMGESASTSIKTWWARGWGWILSRKPVFAQDLEMNQEETSVLGCHNKGSLRHILYKFRSEIRKLVGSDQAGLPQTIRSNSYSSAI</sequence>
<dbReference type="PANTHER" id="PTHR35714:SF1">
    <property type="entry name" value="OS02G0715300 PROTEIN"/>
    <property type="match status" value="1"/>
</dbReference>
<protein>
    <submittedName>
        <fullName evidence="2">Uncharacterized protein</fullName>
    </submittedName>
</protein>
<dbReference type="EMBL" id="OX465079">
    <property type="protein sequence ID" value="CAI9277050.1"/>
    <property type="molecule type" value="Genomic_DNA"/>
</dbReference>
<name>A0AA35YN43_LACSI</name>
<reference evidence="2" key="1">
    <citation type="submission" date="2023-04" db="EMBL/GenBank/DDBJ databases">
        <authorList>
            <person name="Vijverberg K."/>
            <person name="Xiong W."/>
            <person name="Schranz E."/>
        </authorList>
    </citation>
    <scope>NUCLEOTIDE SEQUENCE</scope>
</reference>
<keyword evidence="3" id="KW-1185">Reference proteome</keyword>
<evidence type="ECO:0000313" key="3">
    <source>
        <dbReference type="Proteomes" id="UP001177003"/>
    </source>
</evidence>
<organism evidence="2 3">
    <name type="scientific">Lactuca saligna</name>
    <name type="common">Willowleaf lettuce</name>
    <dbReference type="NCBI Taxonomy" id="75948"/>
    <lineage>
        <taxon>Eukaryota</taxon>
        <taxon>Viridiplantae</taxon>
        <taxon>Streptophyta</taxon>
        <taxon>Embryophyta</taxon>
        <taxon>Tracheophyta</taxon>
        <taxon>Spermatophyta</taxon>
        <taxon>Magnoliopsida</taxon>
        <taxon>eudicotyledons</taxon>
        <taxon>Gunneridae</taxon>
        <taxon>Pentapetalae</taxon>
        <taxon>asterids</taxon>
        <taxon>campanulids</taxon>
        <taxon>Asterales</taxon>
        <taxon>Asteraceae</taxon>
        <taxon>Cichorioideae</taxon>
        <taxon>Cichorieae</taxon>
        <taxon>Lactucinae</taxon>
        <taxon>Lactuca</taxon>
    </lineage>
</organism>
<dbReference type="AlphaFoldDB" id="A0AA35YN43"/>